<keyword evidence="3 5" id="KW-1133">Transmembrane helix</keyword>
<comment type="subcellular location">
    <subcellularLocation>
        <location evidence="1">Membrane</location>
        <topology evidence="1">Multi-pass membrane protein</topology>
    </subcellularLocation>
</comment>
<feature type="transmembrane region" description="Helical" evidence="5">
    <location>
        <begin position="277"/>
        <end position="298"/>
    </location>
</feature>
<dbReference type="Proteomes" id="UP001176468">
    <property type="component" value="Unassembled WGS sequence"/>
</dbReference>
<dbReference type="Pfam" id="PF12698">
    <property type="entry name" value="ABC2_membrane_3"/>
    <property type="match status" value="1"/>
</dbReference>
<feature type="transmembrane region" description="Helical" evidence="5">
    <location>
        <begin position="28"/>
        <end position="53"/>
    </location>
</feature>
<gene>
    <name evidence="7" type="ORF">Q5H94_19225</name>
</gene>
<reference evidence="7" key="1">
    <citation type="submission" date="2023-07" db="EMBL/GenBank/DDBJ databases">
        <authorList>
            <person name="Kim M.K."/>
        </authorList>
    </citation>
    <scope>NUCLEOTIDE SEQUENCE</scope>
    <source>
        <strain evidence="7">CA1-15</strain>
    </source>
</reference>
<dbReference type="InterPro" id="IPR013525">
    <property type="entry name" value="ABC2_TM"/>
</dbReference>
<keyword evidence="2 5" id="KW-0812">Transmembrane</keyword>
<sequence length="415" mass="44001">MSTTARMLRQTLTIARRDFVATVFTPTFLLFLLSPVFMLSFGLIGGGGAAAVASGSAEKARLIAIVAPARQAQMHEIDTRQRDLFGRGDEPPVLVLRAPEADPAAQAHAAFKSGDMDAVAVLYGDLAKPTILYVGGGRGARYLAGLAENTIRADKAGMTPLTKANLVSIERKQVSSGGHNNAALFSVLGIFILSLMLSGQVVGTMMEERNNKVIEVLAAAVPLEAVFFGKLIGLFGSAILFVLFWGTLVSQLPILLPASMAGGLSGIGPAIGMPVFAILFFAYFAMAYLLLGAVFLGIGAQASTPRELQMLSLPITIVQVAMFGLALRTANGGGGWLTTFAEVFPFSSPFAMAAHAAIYPQIWPHIAALAWQALWVAIAITIGARAFRRGVLQSGGGKFNWQGWSYRPLRFRAPS</sequence>
<protein>
    <submittedName>
        <fullName evidence="7">ABC transporter permease</fullName>
    </submittedName>
</protein>
<dbReference type="EMBL" id="JAUQSZ010000016">
    <property type="protein sequence ID" value="MDO7844470.1"/>
    <property type="molecule type" value="Genomic_DNA"/>
</dbReference>
<evidence type="ECO:0000313" key="7">
    <source>
        <dbReference type="EMBL" id="MDO7844470.1"/>
    </source>
</evidence>
<feature type="domain" description="ABC-2 type transporter transmembrane" evidence="6">
    <location>
        <begin position="97"/>
        <end position="376"/>
    </location>
</feature>
<accession>A0ABT9A3Q4</accession>
<keyword evidence="4 5" id="KW-0472">Membrane</keyword>
<feature type="transmembrane region" description="Helical" evidence="5">
    <location>
        <begin position="362"/>
        <end position="384"/>
    </location>
</feature>
<evidence type="ECO:0000259" key="6">
    <source>
        <dbReference type="Pfam" id="PF12698"/>
    </source>
</evidence>
<evidence type="ECO:0000256" key="5">
    <source>
        <dbReference type="SAM" id="Phobius"/>
    </source>
</evidence>
<keyword evidence="8" id="KW-1185">Reference proteome</keyword>
<proteinExistence type="predicted"/>
<dbReference type="RefSeq" id="WP_304562867.1">
    <property type="nucleotide sequence ID" value="NZ_JAUQSZ010000016.1"/>
</dbReference>
<evidence type="ECO:0000256" key="3">
    <source>
        <dbReference type="ARBA" id="ARBA00022989"/>
    </source>
</evidence>
<feature type="transmembrane region" description="Helical" evidence="5">
    <location>
        <begin position="310"/>
        <end position="327"/>
    </location>
</feature>
<name>A0ABT9A3Q4_9SPHN</name>
<evidence type="ECO:0000256" key="4">
    <source>
        <dbReference type="ARBA" id="ARBA00023136"/>
    </source>
</evidence>
<evidence type="ECO:0000313" key="8">
    <source>
        <dbReference type="Proteomes" id="UP001176468"/>
    </source>
</evidence>
<evidence type="ECO:0000256" key="1">
    <source>
        <dbReference type="ARBA" id="ARBA00004141"/>
    </source>
</evidence>
<feature type="transmembrane region" description="Helical" evidence="5">
    <location>
        <begin position="225"/>
        <end position="245"/>
    </location>
</feature>
<comment type="caution">
    <text evidence="7">The sequence shown here is derived from an EMBL/GenBank/DDBJ whole genome shotgun (WGS) entry which is preliminary data.</text>
</comment>
<organism evidence="7 8">
    <name type="scientific">Sphingomonas immobilis</name>
    <dbReference type="NCBI Taxonomy" id="3063997"/>
    <lineage>
        <taxon>Bacteria</taxon>
        <taxon>Pseudomonadati</taxon>
        <taxon>Pseudomonadota</taxon>
        <taxon>Alphaproteobacteria</taxon>
        <taxon>Sphingomonadales</taxon>
        <taxon>Sphingomonadaceae</taxon>
        <taxon>Sphingomonas</taxon>
    </lineage>
</organism>
<feature type="transmembrane region" description="Helical" evidence="5">
    <location>
        <begin position="182"/>
        <end position="205"/>
    </location>
</feature>
<evidence type="ECO:0000256" key="2">
    <source>
        <dbReference type="ARBA" id="ARBA00022692"/>
    </source>
</evidence>